<evidence type="ECO:0000256" key="1">
    <source>
        <dbReference type="ARBA" id="ARBA00025704"/>
    </source>
</evidence>
<dbReference type="Gene3D" id="1.10.3210.10">
    <property type="entry name" value="Hypothetical protein af1432"/>
    <property type="match status" value="1"/>
</dbReference>
<sequence>MMPLKTIDDQKSLNDLLEKVKSYRPQADLELIKKAYSFARQAHGGQLRFNGNPFFKHPLKTAKTLVELRVDEKAIAAALLHDVCEDTQTSLKVIQKMFGKEVAFLVEGVTKLTDLKFQLGKEDYLVENLRRMILAMAKDIRVLLIKLADRLNNLETLEVLPLEKQKTIAQETLEIYAPLAQRLGMGGMKGVLEDLAFPYVYPKEHTWVKLYSRPRYREMEDYLKRVKRVVNKALDKAGVEAEVHARAKHLFSLYKKLLVKDKNLDKIYDLVAMRVIVKTVEECYMVLGIIHKMWKPLLAMVKDYIALPKPNGYRSLHTTVFCLDGRIVEFQIRTRQMHAEAENGIAAHWYYSEQKAKGKSEKELKAGFKVPLDAFSWVKRLSSWQKEIGDNSEFLEDLKIDAFSDRIFVLTPKGEVVDLPDNSTPVDFAYAIHTEIGDSCVGAKVNGKLVELSHHLQNQDIVEILTSKQQKKPKHDWLKFVVTTHAKGAVRKALKESD</sequence>
<dbReference type="PROSITE" id="PS50889">
    <property type="entry name" value="S4"/>
    <property type="match status" value="1"/>
</dbReference>
<dbReference type="PANTHER" id="PTHR21262">
    <property type="entry name" value="GUANOSINE-3',5'-BIS DIPHOSPHATE 3'-PYROPHOSPHOHYDROLASE"/>
    <property type="match status" value="1"/>
</dbReference>
<dbReference type="GO" id="GO:0003723">
    <property type="term" value="F:RNA binding"/>
    <property type="evidence" value="ECO:0007669"/>
    <property type="project" value="UniProtKB-KW"/>
</dbReference>
<dbReference type="GO" id="GO:0005886">
    <property type="term" value="C:plasma membrane"/>
    <property type="evidence" value="ECO:0007669"/>
    <property type="project" value="TreeGrafter"/>
</dbReference>
<protein>
    <recommendedName>
        <fullName evidence="8">TGS domain-containing protein</fullName>
    </recommendedName>
</protein>
<dbReference type="PROSITE" id="PS51831">
    <property type="entry name" value="HD"/>
    <property type="match status" value="1"/>
</dbReference>
<dbReference type="PANTHER" id="PTHR21262:SF31">
    <property type="entry name" value="GTP PYROPHOSPHOKINASE"/>
    <property type="match status" value="1"/>
</dbReference>
<dbReference type="GO" id="GO:0015969">
    <property type="term" value="P:guanosine tetraphosphate metabolic process"/>
    <property type="evidence" value="ECO:0007669"/>
    <property type="project" value="InterPro"/>
</dbReference>
<comment type="caution">
    <text evidence="6">The sequence shown here is derived from an EMBL/GenBank/DDBJ whole genome shotgun (WGS) entry which is preliminary data.</text>
</comment>
<keyword evidence="2" id="KW-0694">RNA-binding</keyword>
<dbReference type="Gene3D" id="3.10.20.30">
    <property type="match status" value="1"/>
</dbReference>
<comment type="function">
    <text evidence="3">In eubacteria ppGpp (guanosine 3'-diphosphate 5'-diphosphate) is a mediator of the stringent response that coordinates a variety of cellular activities in response to changes in nutritional abundance.</text>
</comment>
<evidence type="ECO:0000256" key="2">
    <source>
        <dbReference type="PROSITE-ProRule" id="PRU00182"/>
    </source>
</evidence>
<dbReference type="InterPro" id="IPR006674">
    <property type="entry name" value="HD_domain"/>
</dbReference>
<comment type="pathway">
    <text evidence="1">Purine metabolism.</text>
</comment>
<evidence type="ECO:0000259" key="5">
    <source>
        <dbReference type="PROSITE" id="PS51880"/>
    </source>
</evidence>
<comment type="similarity">
    <text evidence="3">Belongs to the relA/spoT family.</text>
</comment>
<dbReference type="InterPro" id="IPR004095">
    <property type="entry name" value="TGS"/>
</dbReference>
<dbReference type="InterPro" id="IPR003607">
    <property type="entry name" value="HD/PDEase_dom"/>
</dbReference>
<dbReference type="SUPFAM" id="SSF81301">
    <property type="entry name" value="Nucleotidyltransferase"/>
    <property type="match status" value="1"/>
</dbReference>
<accession>A0A2M7AN49</accession>
<dbReference type="Pfam" id="PF04607">
    <property type="entry name" value="RelA_SpoT"/>
    <property type="match status" value="1"/>
</dbReference>
<feature type="domain" description="TGS" evidence="5">
    <location>
        <begin position="405"/>
        <end position="466"/>
    </location>
</feature>
<evidence type="ECO:0000313" key="6">
    <source>
        <dbReference type="EMBL" id="PIU68680.1"/>
    </source>
</evidence>
<dbReference type="AlphaFoldDB" id="A0A2M7AN49"/>
<gene>
    <name evidence="6" type="ORF">COS81_03000</name>
</gene>
<evidence type="ECO:0000259" key="4">
    <source>
        <dbReference type="PROSITE" id="PS51831"/>
    </source>
</evidence>
<dbReference type="InterPro" id="IPR004811">
    <property type="entry name" value="RelA/Spo_fam"/>
</dbReference>
<dbReference type="NCBIfam" id="TIGR00691">
    <property type="entry name" value="spoT_relA"/>
    <property type="match status" value="1"/>
</dbReference>
<dbReference type="FunFam" id="3.10.20.30:FF:000002">
    <property type="entry name" value="GTP pyrophosphokinase (RelA/SpoT)"/>
    <property type="match status" value="1"/>
</dbReference>
<organism evidence="6 7">
    <name type="scientific">candidate division WWE3 bacterium CG06_land_8_20_14_3_00_42_16</name>
    <dbReference type="NCBI Taxonomy" id="1975083"/>
    <lineage>
        <taxon>Bacteria</taxon>
        <taxon>Katanobacteria</taxon>
    </lineage>
</organism>
<dbReference type="InterPro" id="IPR007685">
    <property type="entry name" value="RelA_SpoT"/>
</dbReference>
<dbReference type="Proteomes" id="UP000229916">
    <property type="component" value="Unassembled WGS sequence"/>
</dbReference>
<dbReference type="Pfam" id="PF02824">
    <property type="entry name" value="TGS"/>
    <property type="match status" value="1"/>
</dbReference>
<dbReference type="PROSITE" id="PS51880">
    <property type="entry name" value="TGS"/>
    <property type="match status" value="1"/>
</dbReference>
<dbReference type="InterPro" id="IPR012676">
    <property type="entry name" value="TGS-like"/>
</dbReference>
<proteinExistence type="inferred from homology"/>
<dbReference type="CDD" id="cd00077">
    <property type="entry name" value="HDc"/>
    <property type="match status" value="1"/>
</dbReference>
<dbReference type="InterPro" id="IPR033655">
    <property type="entry name" value="TGS_RelA/SpoT"/>
</dbReference>
<feature type="domain" description="HD" evidence="4">
    <location>
        <begin position="54"/>
        <end position="154"/>
    </location>
</feature>
<dbReference type="SUPFAM" id="SSF109604">
    <property type="entry name" value="HD-domain/PDEase-like"/>
    <property type="match status" value="1"/>
</dbReference>
<dbReference type="InterPro" id="IPR012675">
    <property type="entry name" value="Beta-grasp_dom_sf"/>
</dbReference>
<dbReference type="EMBL" id="PEWD01000063">
    <property type="protein sequence ID" value="PIU68680.1"/>
    <property type="molecule type" value="Genomic_DNA"/>
</dbReference>
<name>A0A2M7AN49_UNCKA</name>
<dbReference type="CDD" id="cd01668">
    <property type="entry name" value="TGS_RSH"/>
    <property type="match status" value="1"/>
</dbReference>
<reference evidence="7" key="1">
    <citation type="submission" date="2017-09" db="EMBL/GenBank/DDBJ databases">
        <title>Depth-based differentiation of microbial function through sediment-hosted aquifers and enrichment of novel symbionts in the deep terrestrial subsurface.</title>
        <authorList>
            <person name="Probst A.J."/>
            <person name="Ladd B."/>
            <person name="Jarett J.K."/>
            <person name="Geller-Mcgrath D.E."/>
            <person name="Sieber C.M.K."/>
            <person name="Emerson J.B."/>
            <person name="Anantharaman K."/>
            <person name="Thomas B.C."/>
            <person name="Malmstrom R."/>
            <person name="Stieglmeier M."/>
            <person name="Klingl A."/>
            <person name="Woyke T."/>
            <person name="Ryan C.M."/>
            <person name="Banfield J.F."/>
        </authorList>
    </citation>
    <scope>NUCLEOTIDE SEQUENCE [LARGE SCALE GENOMIC DNA]</scope>
</reference>
<evidence type="ECO:0008006" key="8">
    <source>
        <dbReference type="Google" id="ProtNLM"/>
    </source>
</evidence>
<dbReference type="FunFam" id="1.10.3210.10:FF:000001">
    <property type="entry name" value="GTP pyrophosphokinase RelA"/>
    <property type="match status" value="1"/>
</dbReference>
<evidence type="ECO:0000256" key="3">
    <source>
        <dbReference type="RuleBase" id="RU003847"/>
    </source>
</evidence>
<dbReference type="SMART" id="SM00471">
    <property type="entry name" value="HDc"/>
    <property type="match status" value="1"/>
</dbReference>
<dbReference type="InterPro" id="IPR043519">
    <property type="entry name" value="NT_sf"/>
</dbReference>
<dbReference type="CDD" id="cd05399">
    <property type="entry name" value="NT_Rel-Spo_like"/>
    <property type="match status" value="1"/>
</dbReference>
<dbReference type="Gene3D" id="3.30.460.10">
    <property type="entry name" value="Beta Polymerase, domain 2"/>
    <property type="match status" value="1"/>
</dbReference>
<evidence type="ECO:0000313" key="7">
    <source>
        <dbReference type="Proteomes" id="UP000229916"/>
    </source>
</evidence>
<dbReference type="SMART" id="SM00954">
    <property type="entry name" value="RelA_SpoT"/>
    <property type="match status" value="1"/>
</dbReference>
<dbReference type="SUPFAM" id="SSF81271">
    <property type="entry name" value="TGS-like"/>
    <property type="match status" value="1"/>
</dbReference>
<dbReference type="Pfam" id="PF13328">
    <property type="entry name" value="HD_4"/>
    <property type="match status" value="1"/>
</dbReference>